<dbReference type="Pfam" id="PF05057">
    <property type="entry name" value="DUF676"/>
    <property type="match status" value="1"/>
</dbReference>
<evidence type="ECO:0000313" key="3">
    <source>
        <dbReference type="Proteomes" id="UP001239019"/>
    </source>
</evidence>
<comment type="caution">
    <text evidence="2">The sequence shown here is derived from an EMBL/GenBank/DDBJ whole genome shotgun (WGS) entry which is preliminary data.</text>
</comment>
<dbReference type="RefSeq" id="WP_306727436.1">
    <property type="nucleotide sequence ID" value="NZ_JAVDDT010000002.1"/>
</dbReference>
<protein>
    <recommendedName>
        <fullName evidence="1">DUF676 domain-containing protein</fullName>
    </recommendedName>
</protein>
<dbReference type="PROSITE" id="PS51257">
    <property type="entry name" value="PROKAR_LIPOPROTEIN"/>
    <property type="match status" value="1"/>
</dbReference>
<name>A0ABU0W7F5_9GAMM</name>
<dbReference type="InterPro" id="IPR029058">
    <property type="entry name" value="AB_hydrolase_fold"/>
</dbReference>
<accession>A0ABU0W7F5</accession>
<feature type="domain" description="DUF676" evidence="1">
    <location>
        <begin position="70"/>
        <end position="178"/>
    </location>
</feature>
<proteinExistence type="predicted"/>
<evidence type="ECO:0000259" key="1">
    <source>
        <dbReference type="Pfam" id="PF05057"/>
    </source>
</evidence>
<dbReference type="EMBL" id="JAVDDT010000002">
    <property type="protein sequence ID" value="MDQ2068940.1"/>
    <property type="molecule type" value="Genomic_DNA"/>
</dbReference>
<dbReference type="SUPFAM" id="SSF53474">
    <property type="entry name" value="alpha/beta-Hydrolases"/>
    <property type="match status" value="1"/>
</dbReference>
<dbReference type="InterPro" id="IPR007751">
    <property type="entry name" value="DUF676_lipase-like"/>
</dbReference>
<dbReference type="Proteomes" id="UP001239019">
    <property type="component" value="Unassembled WGS sequence"/>
</dbReference>
<dbReference type="Gene3D" id="3.40.50.1820">
    <property type="entry name" value="alpha/beta hydrolase"/>
    <property type="match status" value="1"/>
</dbReference>
<organism evidence="2 3">
    <name type="scientific">Natronospira bacteriovora</name>
    <dbReference type="NCBI Taxonomy" id="3069753"/>
    <lineage>
        <taxon>Bacteria</taxon>
        <taxon>Pseudomonadati</taxon>
        <taxon>Pseudomonadota</taxon>
        <taxon>Gammaproteobacteria</taxon>
        <taxon>Natronospirales</taxon>
        <taxon>Natronospiraceae</taxon>
        <taxon>Natronospira</taxon>
    </lineage>
</organism>
<evidence type="ECO:0000313" key="2">
    <source>
        <dbReference type="EMBL" id="MDQ2068940.1"/>
    </source>
</evidence>
<sequence>MTATRFGLAAVPLMLLAACAIPRIEPEGLEGIDDGLLPEPNARLAIESLGPCSDVPDRQFSINTGEPVTVLVHGCYGSAGRLRSLSQVYAFHGQQSVCFSYDDRDSLEVSSRQLMTALEALGEAMDDDVAVNVLAHSQGGLVARRAVIEDRPDGLTLSRVPNDLVTVATPFAGIPAASACGSRLTHVLSLGITVGICRYISGDKWWEITAASDFIQQPGAPLPELERHLKVVTDERDTCRVKDDRGRCISRDGVFGVAEQYHPPVDRFPVVSNVQVEAGHVEIVGDARRPPVKLIEILQVEGLLAPTPPDRQAAFEALLARLYGP</sequence>
<gene>
    <name evidence="2" type="ORF">RBH19_03525</name>
</gene>
<reference evidence="2 3" key="1">
    <citation type="submission" date="2023-08" db="EMBL/GenBank/DDBJ databases">
        <title>Whole-genome sequencing of halo(alkali)philic microorganisms from hypersaline lakes.</title>
        <authorList>
            <person name="Sorokin D.Y."/>
            <person name="Abbas B."/>
            <person name="Merkel A.Y."/>
        </authorList>
    </citation>
    <scope>NUCLEOTIDE SEQUENCE [LARGE SCALE GENOMIC DNA]</scope>
    <source>
        <strain evidence="2 3">AB-CW4</strain>
    </source>
</reference>
<keyword evidence="3" id="KW-1185">Reference proteome</keyword>